<dbReference type="Proteomes" id="UP000308054">
    <property type="component" value="Unassembled WGS sequence"/>
</dbReference>
<dbReference type="RefSeq" id="WP_135995105.1">
    <property type="nucleotide sequence ID" value="NZ_CP071057.1"/>
</dbReference>
<organism evidence="2 3">
    <name type="scientific">Marinicauda algicola</name>
    <dbReference type="NCBI Taxonomy" id="2029849"/>
    <lineage>
        <taxon>Bacteria</taxon>
        <taxon>Pseudomonadati</taxon>
        <taxon>Pseudomonadota</taxon>
        <taxon>Alphaproteobacteria</taxon>
        <taxon>Maricaulales</taxon>
        <taxon>Maricaulaceae</taxon>
        <taxon>Marinicauda</taxon>
    </lineage>
</organism>
<evidence type="ECO:0000259" key="1">
    <source>
        <dbReference type="Pfam" id="PF13336"/>
    </source>
</evidence>
<dbReference type="PANTHER" id="PTHR21432">
    <property type="entry name" value="ACETYL-COA HYDROLASE-RELATED"/>
    <property type="match status" value="1"/>
</dbReference>
<dbReference type="InterPro" id="IPR046433">
    <property type="entry name" value="ActCoA_hydro"/>
</dbReference>
<keyword evidence="3" id="KW-1185">Reference proteome</keyword>
<reference evidence="2 3" key="1">
    <citation type="journal article" date="2017" name="Int. J. Syst. Evol. Microbiol.">
        <title>Marinicauda algicola sp. nov., isolated from a marine red alga Rhodosorus marinus.</title>
        <authorList>
            <person name="Jeong S.E."/>
            <person name="Jeon S.H."/>
            <person name="Chun B.H."/>
            <person name="Kim D.W."/>
            <person name="Jeon C.O."/>
        </authorList>
    </citation>
    <scope>NUCLEOTIDE SEQUENCE [LARGE SCALE GENOMIC DNA]</scope>
    <source>
        <strain evidence="2 3">JCM 31718</strain>
    </source>
</reference>
<accession>A0A4S2H4M4</accession>
<proteinExistence type="predicted"/>
<dbReference type="Pfam" id="PF13336">
    <property type="entry name" value="AcetylCoA_hyd_C"/>
    <property type="match status" value="1"/>
</dbReference>
<sequence length="653" mass="71085">MSPPSGFIPPEGNSHFTSAEALVDQTIARVGRKVVLGLPLALGKANHLANAFYRRAKDDPGVELTIFTALSLEVPKAPNKLAARLLDPIAQRLYDGYPELDYATDRQKGALPANVTVKEFFLPPGTLLKNENAQRNYVSANYTHAGREAMAAGLNVLAQMVAREPGGKRYSLSCNPDLSLDLAPALRRKAAEGTPTAVLGEINEALPFLGRDAAVERDFFDALYDGGTYTLFPAPAPSVNIADHALGLQAASLVRDGGTLQIGIGALADAVSHAIILRHAHNAAFREGVEALRRATGGALIEEIGGLEPFEQGLYGCSEMVTDGMLVLLEKGILRRGVHMDLETEKKALEDPGSVEAAGICLHGGFYLGPAAMYERLRTLSPELREKIAMTRVTFINDLFGEEDLARVQRREARFFNTAMKVNGRGAAISDALEDGRVVSGVGGQYNFAAMAQALEDGRSIILLRATRTSDGKARSNIVWTGGEVTVPRHLRDIVVTEYGIADLRGQSDREVAIRLARICDSRFQGEFLAAAKAAGKVEDDFELAGEFRSNTPEALEQALEATRRAGHLPLYPLGTDLTEEEQKLRQALEWLKDRTATKTDRAGTVVRAMRYWKPPKRALRFLKRMQLARPAGPGEKIEQMLVTLALEETRRD</sequence>
<dbReference type="Gene3D" id="3.40.1080.20">
    <property type="entry name" value="Acetyl-CoA hydrolase/transferase C-terminal domain"/>
    <property type="match status" value="1"/>
</dbReference>
<dbReference type="Gene3D" id="3.30.750.70">
    <property type="entry name" value="4-hydroxybutyrate coenzyme like domains"/>
    <property type="match status" value="1"/>
</dbReference>
<comment type="caution">
    <text evidence="2">The sequence shown here is derived from an EMBL/GenBank/DDBJ whole genome shotgun (WGS) entry which is preliminary data.</text>
</comment>
<keyword evidence="2" id="KW-0378">Hydrolase</keyword>
<dbReference type="InterPro" id="IPR026888">
    <property type="entry name" value="AcetylCoA_hyd_C"/>
</dbReference>
<dbReference type="GO" id="GO:0006083">
    <property type="term" value="P:acetate metabolic process"/>
    <property type="evidence" value="ECO:0007669"/>
    <property type="project" value="InterPro"/>
</dbReference>
<dbReference type="GO" id="GO:0016787">
    <property type="term" value="F:hydrolase activity"/>
    <property type="evidence" value="ECO:0007669"/>
    <property type="project" value="UniProtKB-KW"/>
</dbReference>
<dbReference type="PANTHER" id="PTHR21432:SF20">
    <property type="entry name" value="ACETYL-COA HYDROLASE"/>
    <property type="match status" value="1"/>
</dbReference>
<evidence type="ECO:0000313" key="3">
    <source>
        <dbReference type="Proteomes" id="UP000308054"/>
    </source>
</evidence>
<protein>
    <submittedName>
        <fullName evidence="2">Acetyl-CoA hydrolase</fullName>
    </submittedName>
</protein>
<dbReference type="InterPro" id="IPR038460">
    <property type="entry name" value="AcetylCoA_hyd_C_sf"/>
</dbReference>
<name>A0A4S2H4M4_9PROT</name>
<dbReference type="GO" id="GO:0008775">
    <property type="term" value="F:acetate CoA-transferase activity"/>
    <property type="evidence" value="ECO:0007669"/>
    <property type="project" value="InterPro"/>
</dbReference>
<dbReference type="AlphaFoldDB" id="A0A4S2H4M4"/>
<dbReference type="EMBL" id="SRXW01000001">
    <property type="protein sequence ID" value="TGY90607.1"/>
    <property type="molecule type" value="Genomic_DNA"/>
</dbReference>
<evidence type="ECO:0000313" key="2">
    <source>
        <dbReference type="EMBL" id="TGY90607.1"/>
    </source>
</evidence>
<dbReference type="OrthoDB" id="9801795at2"/>
<dbReference type="SUPFAM" id="SSF100950">
    <property type="entry name" value="NagB/RpiA/CoA transferase-like"/>
    <property type="match status" value="1"/>
</dbReference>
<dbReference type="InterPro" id="IPR037171">
    <property type="entry name" value="NagB/RpiA_transferase-like"/>
</dbReference>
<gene>
    <name evidence="2" type="ORF">E5163_05675</name>
</gene>
<feature type="domain" description="Acetyl-CoA hydrolase/transferase C-terminal" evidence="1">
    <location>
        <begin position="369"/>
        <end position="531"/>
    </location>
</feature>